<name>A0A655WSS3_VIBCL</name>
<accession>A0A655WSS3</accession>
<protein>
    <submittedName>
        <fullName evidence="1">Uncharacterized protein</fullName>
    </submittedName>
</protein>
<dbReference type="EMBL" id="CWQJ01000007">
    <property type="protein sequence ID" value="CSB97925.1"/>
    <property type="molecule type" value="Genomic_DNA"/>
</dbReference>
<gene>
    <name evidence="1" type="ORF">ERS013201_01478</name>
</gene>
<organism evidence="1 2">
    <name type="scientific">Vibrio cholerae</name>
    <dbReference type="NCBI Taxonomy" id="666"/>
    <lineage>
        <taxon>Bacteria</taxon>
        <taxon>Pseudomonadati</taxon>
        <taxon>Pseudomonadota</taxon>
        <taxon>Gammaproteobacteria</taxon>
        <taxon>Vibrionales</taxon>
        <taxon>Vibrionaceae</taxon>
        <taxon>Vibrio</taxon>
    </lineage>
</organism>
<evidence type="ECO:0000313" key="1">
    <source>
        <dbReference type="EMBL" id="CSB97925.1"/>
    </source>
</evidence>
<evidence type="ECO:0000313" key="2">
    <source>
        <dbReference type="Proteomes" id="UP000046067"/>
    </source>
</evidence>
<dbReference type="Proteomes" id="UP000046067">
    <property type="component" value="Unassembled WGS sequence"/>
</dbReference>
<proteinExistence type="predicted"/>
<reference evidence="1 2" key="1">
    <citation type="submission" date="2015-07" db="EMBL/GenBank/DDBJ databases">
        <authorList>
            <consortium name="Pathogen Informatics"/>
        </authorList>
    </citation>
    <scope>NUCLEOTIDE SEQUENCE [LARGE SCALE GENOMIC DNA]</scope>
    <source>
        <strain evidence="1 2">A325</strain>
    </source>
</reference>
<dbReference type="AlphaFoldDB" id="A0A655WSS3"/>
<sequence>MWMRLNLLLHIGVALLETHLDTTFFKLLIELGYFGLH</sequence>